<organism evidence="2">
    <name type="scientific">marine metagenome</name>
    <dbReference type="NCBI Taxonomy" id="408172"/>
    <lineage>
        <taxon>unclassified sequences</taxon>
        <taxon>metagenomes</taxon>
        <taxon>ecological metagenomes</taxon>
    </lineage>
</organism>
<feature type="non-terminal residue" evidence="2">
    <location>
        <position position="1"/>
    </location>
</feature>
<keyword evidence="1" id="KW-0472">Membrane</keyword>
<feature type="transmembrane region" description="Helical" evidence="1">
    <location>
        <begin position="12"/>
        <end position="38"/>
    </location>
</feature>
<evidence type="ECO:0000313" key="2">
    <source>
        <dbReference type="EMBL" id="SVB37012.1"/>
    </source>
</evidence>
<protein>
    <submittedName>
        <fullName evidence="2">Uncharacterized protein</fullName>
    </submittedName>
</protein>
<dbReference type="EMBL" id="UINC01039073">
    <property type="protein sequence ID" value="SVB37012.1"/>
    <property type="molecule type" value="Genomic_DNA"/>
</dbReference>
<keyword evidence="1" id="KW-1133">Transmembrane helix</keyword>
<proteinExistence type="predicted"/>
<evidence type="ECO:0000256" key="1">
    <source>
        <dbReference type="SAM" id="Phobius"/>
    </source>
</evidence>
<feature type="transmembrane region" description="Helical" evidence="1">
    <location>
        <begin position="59"/>
        <end position="79"/>
    </location>
</feature>
<accession>A0A382DG26</accession>
<name>A0A382DG26_9ZZZZ</name>
<gene>
    <name evidence="2" type="ORF">METZ01_LOCUS189866</name>
</gene>
<reference evidence="2" key="1">
    <citation type="submission" date="2018-05" db="EMBL/GenBank/DDBJ databases">
        <authorList>
            <person name="Lanie J.A."/>
            <person name="Ng W.-L."/>
            <person name="Kazmierczak K.M."/>
            <person name="Andrzejewski T.M."/>
            <person name="Davidsen T.M."/>
            <person name="Wayne K.J."/>
            <person name="Tettelin H."/>
            <person name="Glass J.I."/>
            <person name="Rusch D."/>
            <person name="Podicherti R."/>
            <person name="Tsui H.-C.T."/>
            <person name="Winkler M.E."/>
        </authorList>
    </citation>
    <scope>NUCLEOTIDE SEQUENCE</scope>
</reference>
<keyword evidence="1" id="KW-0812">Transmembrane</keyword>
<dbReference type="AlphaFoldDB" id="A0A382DG26"/>
<sequence length="81" mass="8412">GFGTDSEVVAVASFVVLVNIGAVWTMGAHWLAIVSLIGSIWARGIAGNFRSDPQSMPNYAVTLTLVCGIIGIVMFIVGVSS</sequence>